<evidence type="ECO:0000313" key="1">
    <source>
        <dbReference type="EMBL" id="KAB6082961.1"/>
    </source>
</evidence>
<gene>
    <name evidence="1" type="ORF">GA560_10630</name>
</gene>
<dbReference type="PROSITE" id="PS51257">
    <property type="entry name" value="PROKAR_LIPOPROTEIN"/>
    <property type="match status" value="1"/>
</dbReference>
<comment type="caution">
    <text evidence="1">The sequence shown here is derived from an EMBL/GenBank/DDBJ whole genome shotgun (WGS) entry which is preliminary data.</text>
</comment>
<proteinExistence type="predicted"/>
<protein>
    <submittedName>
        <fullName evidence="1">Nitrate ABC transporter permease</fullName>
    </submittedName>
</protein>
<dbReference type="Proteomes" id="UP000474077">
    <property type="component" value="Unassembled WGS sequence"/>
</dbReference>
<reference evidence="1 2" key="1">
    <citation type="journal article" date="2019" name="Nat. Med.">
        <title>A library of human gut bacterial isolates paired with longitudinal multiomics data enables mechanistic microbiome research.</title>
        <authorList>
            <person name="Poyet M."/>
            <person name="Groussin M."/>
            <person name="Gibbons S.M."/>
            <person name="Avila-Pacheco J."/>
            <person name="Jiang X."/>
            <person name="Kearney S.M."/>
            <person name="Perrotta A.R."/>
            <person name="Berdy B."/>
            <person name="Zhao S."/>
            <person name="Lieberman T.D."/>
            <person name="Swanson P.K."/>
            <person name="Smith M."/>
            <person name="Roesemann S."/>
            <person name="Alexander J.E."/>
            <person name="Rich S.A."/>
            <person name="Livny J."/>
            <person name="Vlamakis H."/>
            <person name="Clish C."/>
            <person name="Bullock K."/>
            <person name="Deik A."/>
            <person name="Scott J."/>
            <person name="Pierce K.A."/>
            <person name="Xavier R.J."/>
            <person name="Alm E.J."/>
        </authorList>
    </citation>
    <scope>NUCLEOTIDE SEQUENCE [LARGE SCALE GENOMIC DNA]</scope>
    <source>
        <strain evidence="1 2">BIOML-A73</strain>
    </source>
</reference>
<name>A0A4Q5DRY6_9BACE</name>
<dbReference type="EMBL" id="WDER01000024">
    <property type="protein sequence ID" value="KAB6082961.1"/>
    <property type="molecule type" value="Genomic_DNA"/>
</dbReference>
<sequence>MPKARLFFLQSLIAACLSCQEPLTLAVEKSSSPTLLESVFFAAFLSGPTVNPVGRKIINLSVQDCTKGKNKKIINFKIWSV</sequence>
<accession>A0A4Q5DRY6</accession>
<organism evidence="1 2">
    <name type="scientific">Bacteroides xylanisolvens</name>
    <dbReference type="NCBI Taxonomy" id="371601"/>
    <lineage>
        <taxon>Bacteria</taxon>
        <taxon>Pseudomonadati</taxon>
        <taxon>Bacteroidota</taxon>
        <taxon>Bacteroidia</taxon>
        <taxon>Bacteroidales</taxon>
        <taxon>Bacteroidaceae</taxon>
        <taxon>Bacteroides</taxon>
    </lineage>
</organism>
<dbReference type="AlphaFoldDB" id="A0A4Q5DRY6"/>
<evidence type="ECO:0000313" key="2">
    <source>
        <dbReference type="Proteomes" id="UP000474077"/>
    </source>
</evidence>